<gene>
    <name evidence="1" type="ORF">ACFSKK_22435</name>
</gene>
<comment type="caution">
    <text evidence="1">The sequence shown here is derived from an EMBL/GenBank/DDBJ whole genome shotgun (WGS) entry which is preliminary data.</text>
</comment>
<proteinExistence type="predicted"/>
<accession>A0ABW5C2D4</accession>
<dbReference type="RefSeq" id="WP_247347648.1">
    <property type="nucleotide sequence ID" value="NZ_CP095551.1"/>
</dbReference>
<organism evidence="1 2">
    <name type="scientific">Metabacillus endolithicus</name>
    <dbReference type="NCBI Taxonomy" id="1535204"/>
    <lineage>
        <taxon>Bacteria</taxon>
        <taxon>Bacillati</taxon>
        <taxon>Bacillota</taxon>
        <taxon>Bacilli</taxon>
        <taxon>Bacillales</taxon>
        <taxon>Bacillaceae</taxon>
        <taxon>Metabacillus</taxon>
    </lineage>
</organism>
<protein>
    <submittedName>
        <fullName evidence="1">Uncharacterized protein</fullName>
    </submittedName>
</protein>
<keyword evidence="2" id="KW-1185">Reference proteome</keyword>
<reference evidence="2" key="1">
    <citation type="journal article" date="2019" name="Int. J. Syst. Evol. Microbiol.">
        <title>The Global Catalogue of Microorganisms (GCM) 10K type strain sequencing project: providing services to taxonomists for standard genome sequencing and annotation.</title>
        <authorList>
            <consortium name="The Broad Institute Genomics Platform"/>
            <consortium name="The Broad Institute Genome Sequencing Center for Infectious Disease"/>
            <person name="Wu L."/>
            <person name="Ma J."/>
        </authorList>
    </citation>
    <scope>NUCLEOTIDE SEQUENCE [LARGE SCALE GENOMIC DNA]</scope>
    <source>
        <strain evidence="2">CGMCC 1.15474</strain>
    </source>
</reference>
<name>A0ABW5C2D4_9BACI</name>
<dbReference type="Proteomes" id="UP001597318">
    <property type="component" value="Unassembled WGS sequence"/>
</dbReference>
<sequence>MTIHCITYDRKGNELAIIFINRGFHYSIFFRNNLGSITNKNYPQLFKFYNFYGVSPEYYGRHIEQLVNELKNHCPFVEGHQQKMAVLIKRISDPGVWKVGFYGD</sequence>
<dbReference type="EMBL" id="JBHUIK010000007">
    <property type="protein sequence ID" value="MFD2216438.1"/>
    <property type="molecule type" value="Genomic_DNA"/>
</dbReference>
<evidence type="ECO:0000313" key="2">
    <source>
        <dbReference type="Proteomes" id="UP001597318"/>
    </source>
</evidence>
<evidence type="ECO:0000313" key="1">
    <source>
        <dbReference type="EMBL" id="MFD2216438.1"/>
    </source>
</evidence>